<dbReference type="AlphaFoldDB" id="A0A8H4XJW5"/>
<sequence>MSSRMDAASANSKGESTALYRLPRELRAMIYSCLFHSTRMTWGSKLAGHLDPVKAVPARNALAILGTCRQAKAEIGDSWVGQILFSFEDPQAMLDKLTDLPTGMLPKVRHLHVSGDSLLLKSTEGSTFYFLVSLLKLLPGLQLETLTVMSPSAAQGSNETLNCLIRESCGWKKLRYVSHSSKLLGFGEIGWPHLIEEHGRQKYRHSPQPSLWQRFMDERDGSSTRPLVIIYRSTMADSPGSINNANTRVRFEQKVPQDREAQEAFGLSQDPELVSDGEITKERLIIVRSGVGVDYEEKEGSPFLTPDVDIRQRYPGQTWEEIRSTGMDVSSWDAVRIEIDAYKDVDEYIWSASHFPPAVCV</sequence>
<organism evidence="1 2">
    <name type="scientific">Fusarium zealandicum</name>
    <dbReference type="NCBI Taxonomy" id="1053134"/>
    <lineage>
        <taxon>Eukaryota</taxon>
        <taxon>Fungi</taxon>
        <taxon>Dikarya</taxon>
        <taxon>Ascomycota</taxon>
        <taxon>Pezizomycotina</taxon>
        <taxon>Sordariomycetes</taxon>
        <taxon>Hypocreomycetidae</taxon>
        <taxon>Hypocreales</taxon>
        <taxon>Nectriaceae</taxon>
        <taxon>Fusarium</taxon>
        <taxon>Fusarium staphyleae species complex</taxon>
    </lineage>
</organism>
<dbReference type="OrthoDB" id="72726at2759"/>
<proteinExistence type="predicted"/>
<comment type="caution">
    <text evidence="1">The sequence shown here is derived from an EMBL/GenBank/DDBJ whole genome shotgun (WGS) entry which is preliminary data.</text>
</comment>
<accession>A0A8H4XJW5</accession>
<name>A0A8H4XJW5_9HYPO</name>
<evidence type="ECO:0008006" key="3">
    <source>
        <dbReference type="Google" id="ProtNLM"/>
    </source>
</evidence>
<evidence type="ECO:0000313" key="1">
    <source>
        <dbReference type="EMBL" id="KAF4978265.1"/>
    </source>
</evidence>
<evidence type="ECO:0000313" key="2">
    <source>
        <dbReference type="Proteomes" id="UP000635477"/>
    </source>
</evidence>
<reference evidence="1" key="1">
    <citation type="journal article" date="2020" name="BMC Genomics">
        <title>Correction to: Identification and distribution of gene clusters required for synthesis of sphingolipid metabolism inhibitors in diverse species of the filamentous fungus Fusarium.</title>
        <authorList>
            <person name="Kim H.S."/>
            <person name="Lohmar J.M."/>
            <person name="Busman M."/>
            <person name="Brown D.W."/>
            <person name="Naumann T.A."/>
            <person name="Divon H.H."/>
            <person name="Lysoe E."/>
            <person name="Uhlig S."/>
            <person name="Proctor R.H."/>
        </authorList>
    </citation>
    <scope>NUCLEOTIDE SEQUENCE</scope>
    <source>
        <strain evidence="1">NRRL 22465</strain>
    </source>
</reference>
<gene>
    <name evidence="1" type="ORF">FZEAL_5322</name>
</gene>
<keyword evidence="2" id="KW-1185">Reference proteome</keyword>
<protein>
    <recommendedName>
        <fullName evidence="3">F-box domain-containing protein</fullName>
    </recommendedName>
</protein>
<reference evidence="1" key="2">
    <citation type="submission" date="2020-05" db="EMBL/GenBank/DDBJ databases">
        <authorList>
            <person name="Kim H.-S."/>
            <person name="Proctor R.H."/>
            <person name="Brown D.W."/>
        </authorList>
    </citation>
    <scope>NUCLEOTIDE SEQUENCE</scope>
    <source>
        <strain evidence="1">NRRL 22465</strain>
    </source>
</reference>
<dbReference type="EMBL" id="JABEYC010000384">
    <property type="protein sequence ID" value="KAF4978265.1"/>
    <property type="molecule type" value="Genomic_DNA"/>
</dbReference>
<dbReference type="Proteomes" id="UP000635477">
    <property type="component" value="Unassembled WGS sequence"/>
</dbReference>